<feature type="region of interest" description="Disordered" evidence="1">
    <location>
        <begin position="62"/>
        <end position="113"/>
    </location>
</feature>
<feature type="compositionally biased region" description="Polar residues" evidence="1">
    <location>
        <begin position="8"/>
        <end position="26"/>
    </location>
</feature>
<evidence type="ECO:0000313" key="2">
    <source>
        <dbReference type="EMBL" id="GBL80838.1"/>
    </source>
</evidence>
<evidence type="ECO:0000313" key="3">
    <source>
        <dbReference type="Proteomes" id="UP000499080"/>
    </source>
</evidence>
<reference evidence="2 3" key="1">
    <citation type="journal article" date="2019" name="Sci. Rep.">
        <title>Orb-weaving spider Araneus ventricosus genome elucidates the spidroin gene catalogue.</title>
        <authorList>
            <person name="Kono N."/>
            <person name="Nakamura H."/>
            <person name="Ohtoshi R."/>
            <person name="Moran D.A.P."/>
            <person name="Shinohara A."/>
            <person name="Yoshida Y."/>
            <person name="Fujiwara M."/>
            <person name="Mori M."/>
            <person name="Tomita M."/>
            <person name="Arakawa K."/>
        </authorList>
    </citation>
    <scope>NUCLEOTIDE SEQUENCE [LARGE SCALE GENOMIC DNA]</scope>
</reference>
<feature type="non-terminal residue" evidence="2">
    <location>
        <position position="1"/>
    </location>
</feature>
<organism evidence="2 3">
    <name type="scientific">Araneus ventricosus</name>
    <name type="common">Orbweaver spider</name>
    <name type="synonym">Epeira ventricosa</name>
    <dbReference type="NCBI Taxonomy" id="182803"/>
    <lineage>
        <taxon>Eukaryota</taxon>
        <taxon>Metazoa</taxon>
        <taxon>Ecdysozoa</taxon>
        <taxon>Arthropoda</taxon>
        <taxon>Chelicerata</taxon>
        <taxon>Arachnida</taxon>
        <taxon>Araneae</taxon>
        <taxon>Araneomorphae</taxon>
        <taxon>Entelegynae</taxon>
        <taxon>Araneoidea</taxon>
        <taxon>Araneidae</taxon>
        <taxon>Araneus</taxon>
    </lineage>
</organism>
<keyword evidence="3" id="KW-1185">Reference proteome</keyword>
<feature type="region of interest" description="Disordered" evidence="1">
    <location>
        <begin position="1"/>
        <end position="26"/>
    </location>
</feature>
<dbReference type="EMBL" id="BGPR01080924">
    <property type="protein sequence ID" value="GBL80838.1"/>
    <property type="molecule type" value="Genomic_DNA"/>
</dbReference>
<feature type="compositionally biased region" description="Polar residues" evidence="1">
    <location>
        <begin position="63"/>
        <end position="77"/>
    </location>
</feature>
<dbReference type="AlphaFoldDB" id="A0A4Y2AM41"/>
<gene>
    <name evidence="2" type="ORF">AVEN_118523_1</name>
</gene>
<evidence type="ECO:0000256" key="1">
    <source>
        <dbReference type="SAM" id="MobiDB-lite"/>
    </source>
</evidence>
<feature type="compositionally biased region" description="Basic and acidic residues" evidence="1">
    <location>
        <begin position="80"/>
        <end position="94"/>
    </location>
</feature>
<accession>A0A4Y2AM41</accession>
<dbReference type="Proteomes" id="UP000499080">
    <property type="component" value="Unassembled WGS sequence"/>
</dbReference>
<comment type="caution">
    <text evidence="2">The sequence shown here is derived from an EMBL/GenBank/DDBJ whole genome shotgun (WGS) entry which is preliminary data.</text>
</comment>
<proteinExistence type="predicted"/>
<feature type="compositionally biased region" description="Polar residues" evidence="1">
    <location>
        <begin position="97"/>
        <end position="113"/>
    </location>
</feature>
<sequence>ASLPLGSPRQTHSGHSLTPSAKSLSNAQKILEADEFSSTEDRHAHCLSSNLCRRNSKVVPVDQHTTTQYRSASNSLLARTADKTPMRDPKDARTPKRSQSINTFKVFQHSLTP</sequence>
<name>A0A4Y2AM41_ARAVE</name>
<protein>
    <submittedName>
        <fullName evidence="2">Uncharacterized protein</fullName>
    </submittedName>
</protein>